<dbReference type="Proteomes" id="UP000010475">
    <property type="component" value="Chromosome"/>
</dbReference>
<dbReference type="AlphaFoldDB" id="K9WWL6"/>
<accession>K9WWL6</accession>
<dbReference type="OrthoDB" id="517543at2"/>
<dbReference type="KEGG" id="csg:Cylst_2569"/>
<protein>
    <submittedName>
        <fullName evidence="1">Uncharacterized protein</fullName>
    </submittedName>
</protein>
<reference evidence="1 2" key="1">
    <citation type="submission" date="2012-06" db="EMBL/GenBank/DDBJ databases">
        <title>Finished chromosome of genome of Cylindrospermum stagnale PCC 7417.</title>
        <authorList>
            <consortium name="US DOE Joint Genome Institute"/>
            <person name="Gugger M."/>
            <person name="Coursin T."/>
            <person name="Rippka R."/>
            <person name="Tandeau De Marsac N."/>
            <person name="Huntemann M."/>
            <person name="Wei C.-L."/>
            <person name="Han J."/>
            <person name="Detter J.C."/>
            <person name="Han C."/>
            <person name="Tapia R."/>
            <person name="Chen A."/>
            <person name="Kyrpides N."/>
            <person name="Mavromatis K."/>
            <person name="Markowitz V."/>
            <person name="Szeto E."/>
            <person name="Ivanova N."/>
            <person name="Pagani I."/>
            <person name="Pati A."/>
            <person name="Goodwin L."/>
            <person name="Nordberg H.P."/>
            <person name="Cantor M.N."/>
            <person name="Hua S.X."/>
            <person name="Woyke T."/>
            <person name="Kerfeld C.A."/>
        </authorList>
    </citation>
    <scope>NUCLEOTIDE SEQUENCE [LARGE SCALE GENOMIC DNA]</scope>
    <source>
        <strain evidence="1 2">PCC 7417</strain>
    </source>
</reference>
<proteinExistence type="predicted"/>
<name>K9WWL6_9NOST</name>
<organism evidence="1 2">
    <name type="scientific">Cylindrospermum stagnale PCC 7417</name>
    <dbReference type="NCBI Taxonomy" id="56107"/>
    <lineage>
        <taxon>Bacteria</taxon>
        <taxon>Bacillati</taxon>
        <taxon>Cyanobacteriota</taxon>
        <taxon>Cyanophyceae</taxon>
        <taxon>Nostocales</taxon>
        <taxon>Nostocaceae</taxon>
        <taxon>Cylindrospermum</taxon>
    </lineage>
</organism>
<dbReference type="HOGENOM" id="CLU_2600230_0_0_3"/>
<evidence type="ECO:0000313" key="1">
    <source>
        <dbReference type="EMBL" id="AFZ24775.1"/>
    </source>
</evidence>
<evidence type="ECO:0000313" key="2">
    <source>
        <dbReference type="Proteomes" id="UP000010475"/>
    </source>
</evidence>
<keyword evidence="2" id="KW-1185">Reference proteome</keyword>
<sequence>MPPTIDNLLRIEIPLFGEMSDDEIQLRIDQEEIAYLARQAFCKGAISFQEYLDVLETVDVEMDNYVTALENDLVIIGVM</sequence>
<gene>
    <name evidence="1" type="ORF">Cylst_2569</name>
</gene>
<dbReference type="STRING" id="56107.Cylst_2569"/>
<dbReference type="eggNOG" id="ENOG5031U95">
    <property type="taxonomic scope" value="Bacteria"/>
</dbReference>
<dbReference type="RefSeq" id="WP_015208029.1">
    <property type="nucleotide sequence ID" value="NC_019757.1"/>
</dbReference>
<dbReference type="EMBL" id="CP003642">
    <property type="protein sequence ID" value="AFZ24775.1"/>
    <property type="molecule type" value="Genomic_DNA"/>
</dbReference>